<proteinExistence type="predicted"/>
<dbReference type="AlphaFoldDB" id="A0A9Q0GZ96"/>
<protein>
    <submittedName>
        <fullName evidence="2">Uncharacterized protein</fullName>
    </submittedName>
</protein>
<evidence type="ECO:0000313" key="3">
    <source>
        <dbReference type="Proteomes" id="UP001141806"/>
    </source>
</evidence>
<evidence type="ECO:0000313" key="2">
    <source>
        <dbReference type="EMBL" id="KAJ4956339.1"/>
    </source>
</evidence>
<accession>A0A9Q0GZ96</accession>
<dbReference type="EMBL" id="JAMYWD010000011">
    <property type="protein sequence ID" value="KAJ4956339.1"/>
    <property type="molecule type" value="Genomic_DNA"/>
</dbReference>
<sequence length="202" mass="22331">MLLFCEEISIAEETSHDSATAILASHPRKFNTGCGSHFSCGGSSQNHGGPKQTPSQFLGTLSHGQPRSSHPLLLTPPSVSTRFQCQICHKMSHFAIDCYHQMDYAYQGRHPPQKLVAMADSSVTANHTWYTDTGATRHISSELDQLTLSSKYDGSVIFQDKATERTLYRGQIENGLYPIHSPFRTTITPSSQAHTTHRVSIN</sequence>
<dbReference type="Proteomes" id="UP001141806">
    <property type="component" value="Unassembled WGS sequence"/>
</dbReference>
<organism evidence="2 3">
    <name type="scientific">Protea cynaroides</name>
    <dbReference type="NCBI Taxonomy" id="273540"/>
    <lineage>
        <taxon>Eukaryota</taxon>
        <taxon>Viridiplantae</taxon>
        <taxon>Streptophyta</taxon>
        <taxon>Embryophyta</taxon>
        <taxon>Tracheophyta</taxon>
        <taxon>Spermatophyta</taxon>
        <taxon>Magnoliopsida</taxon>
        <taxon>Proteales</taxon>
        <taxon>Proteaceae</taxon>
        <taxon>Protea</taxon>
    </lineage>
</organism>
<comment type="caution">
    <text evidence="2">The sequence shown here is derived from an EMBL/GenBank/DDBJ whole genome shotgun (WGS) entry which is preliminary data.</text>
</comment>
<name>A0A9Q0GZ96_9MAGN</name>
<feature type="compositionally biased region" description="Polar residues" evidence="1">
    <location>
        <begin position="52"/>
        <end position="68"/>
    </location>
</feature>
<reference evidence="2" key="1">
    <citation type="journal article" date="2023" name="Plant J.">
        <title>The genome of the king protea, Protea cynaroides.</title>
        <authorList>
            <person name="Chang J."/>
            <person name="Duong T.A."/>
            <person name="Schoeman C."/>
            <person name="Ma X."/>
            <person name="Roodt D."/>
            <person name="Barker N."/>
            <person name="Li Z."/>
            <person name="Van de Peer Y."/>
            <person name="Mizrachi E."/>
        </authorList>
    </citation>
    <scope>NUCLEOTIDE SEQUENCE</scope>
    <source>
        <tissue evidence="2">Young leaves</tissue>
    </source>
</reference>
<keyword evidence="3" id="KW-1185">Reference proteome</keyword>
<evidence type="ECO:0000256" key="1">
    <source>
        <dbReference type="SAM" id="MobiDB-lite"/>
    </source>
</evidence>
<gene>
    <name evidence="2" type="ORF">NE237_013122</name>
</gene>
<feature type="region of interest" description="Disordered" evidence="1">
    <location>
        <begin position="42"/>
        <end position="72"/>
    </location>
</feature>
<dbReference type="OrthoDB" id="1845088at2759"/>